<proteinExistence type="predicted"/>
<reference evidence="1" key="1">
    <citation type="submission" date="2020-11" db="EMBL/GenBank/DDBJ databases">
        <authorList>
            <person name="Tran Van P."/>
        </authorList>
    </citation>
    <scope>NUCLEOTIDE SEQUENCE</scope>
</reference>
<organism evidence="1">
    <name type="scientific">Cyprideis torosa</name>
    <dbReference type="NCBI Taxonomy" id="163714"/>
    <lineage>
        <taxon>Eukaryota</taxon>
        <taxon>Metazoa</taxon>
        <taxon>Ecdysozoa</taxon>
        <taxon>Arthropoda</taxon>
        <taxon>Crustacea</taxon>
        <taxon>Oligostraca</taxon>
        <taxon>Ostracoda</taxon>
        <taxon>Podocopa</taxon>
        <taxon>Podocopida</taxon>
        <taxon>Cytherocopina</taxon>
        <taxon>Cytheroidea</taxon>
        <taxon>Cytherideidae</taxon>
        <taxon>Cyprideis</taxon>
    </lineage>
</organism>
<evidence type="ECO:0000313" key="1">
    <source>
        <dbReference type="EMBL" id="CAD7234846.1"/>
    </source>
</evidence>
<accession>A0A7R8WT84</accession>
<dbReference type="AlphaFoldDB" id="A0A7R8WT84"/>
<sequence length="183" mass="20082">MSKLTIIRTNTGKLHILNVYAPDSTKSGTELAKMGQKRFITIGNLNAQIGNSSSNPIAPEDLGMEVLGVTSKNICFSFTGFVWIHVCVSMDNKMNKTVRWNDTIAVDQSFSPTVDQSVSEEPDERRYFQRKARPSTNLKSDASVAFTADKTILGNDSIAVDDEFVLGDSVVVDTVSSLTNRLQ</sequence>
<dbReference type="EMBL" id="OB670118">
    <property type="protein sequence ID" value="CAD7234846.1"/>
    <property type="molecule type" value="Genomic_DNA"/>
</dbReference>
<protein>
    <submittedName>
        <fullName evidence="1">Uncharacterized protein</fullName>
    </submittedName>
</protein>
<dbReference type="OrthoDB" id="410542at2759"/>
<name>A0A7R8WT84_9CRUS</name>
<gene>
    <name evidence="1" type="ORF">CTOB1V02_LOCUS12662</name>
</gene>
<feature type="non-terminal residue" evidence="1">
    <location>
        <position position="1"/>
    </location>
</feature>